<name>A0A0M2V007_9GAMM</name>
<feature type="compositionally biased region" description="Low complexity" evidence="1">
    <location>
        <begin position="173"/>
        <end position="186"/>
    </location>
</feature>
<dbReference type="PATRIC" id="fig|336831.14.peg.325"/>
<comment type="caution">
    <text evidence="2">The sequence shown here is derived from an EMBL/GenBank/DDBJ whole genome shotgun (WGS) entry which is preliminary data.</text>
</comment>
<dbReference type="InterPro" id="IPR049806">
    <property type="entry name" value="MasK-like_C"/>
</dbReference>
<dbReference type="AlphaFoldDB" id="A0A0M2V007"/>
<dbReference type="Gene3D" id="3.30.1150.10">
    <property type="match status" value="1"/>
</dbReference>
<gene>
    <name evidence="2" type="ORF">WG68_17345</name>
</gene>
<dbReference type="EMBL" id="LAHO01000020">
    <property type="protein sequence ID" value="KKO44122.1"/>
    <property type="molecule type" value="Genomic_DNA"/>
</dbReference>
<organism evidence="2 3">
    <name type="scientific">Arsukibacterium ikkense</name>
    <dbReference type="NCBI Taxonomy" id="336831"/>
    <lineage>
        <taxon>Bacteria</taxon>
        <taxon>Pseudomonadati</taxon>
        <taxon>Pseudomonadota</taxon>
        <taxon>Gammaproteobacteria</taxon>
        <taxon>Chromatiales</taxon>
        <taxon>Chromatiaceae</taxon>
        <taxon>Arsukibacterium</taxon>
    </lineage>
</organism>
<evidence type="ECO:0000256" key="1">
    <source>
        <dbReference type="SAM" id="MobiDB-lite"/>
    </source>
</evidence>
<accession>A0A0M2V007</accession>
<protein>
    <recommendedName>
        <fullName evidence="4">Energy transducer TonB</fullName>
    </recommendedName>
</protein>
<sequence length="284" mass="30113">MLLLLLSIAVPLYQVPERSRAQLEQLPPQLARVMLEQRDIVPPEPIALPEPEPVAEPEPAAEPEQTVVDASPVTTEQARAQAQQAGLLAMQDELAALRQTFTVKQPAPQLQRDGQQAAAVAEPELIANPMLAKTAAQAAAPVSADVARADLATAANIALADAQLRGLATAAPVAGNSSGSASNDSARQSGRSEASIRQTLEANKSSLYTLYNRALRANPLLKGKVVFELIINPDGSLAGVKIIESELNDERLERQLMLRLQAVSFGAAEVSATRSTWTIAFLPG</sequence>
<keyword evidence="3" id="KW-1185">Reference proteome</keyword>
<proteinExistence type="predicted"/>
<evidence type="ECO:0000313" key="2">
    <source>
        <dbReference type="EMBL" id="KKO44122.1"/>
    </source>
</evidence>
<dbReference type="NCBIfam" id="NF033768">
    <property type="entry name" value="myxo_SS_tail"/>
    <property type="match status" value="1"/>
</dbReference>
<dbReference type="Proteomes" id="UP000034228">
    <property type="component" value="Unassembled WGS sequence"/>
</dbReference>
<reference evidence="2 3" key="1">
    <citation type="submission" date="2015-03" db="EMBL/GenBank/DDBJ databases">
        <title>Draft genome sequences of two protease-producing strains of Arsukibacterium isolated from two cold and alkaline environments.</title>
        <authorList>
            <person name="Lylloff J.E."/>
            <person name="Skov L.B."/>
            <person name="Jepsen M."/>
            <person name="Hallin P.F."/>
            <person name="Sorensen S.J."/>
            <person name="Stougaard P."/>
            <person name="Glaring M.A."/>
        </authorList>
    </citation>
    <scope>NUCLEOTIDE SEQUENCE [LARGE SCALE GENOMIC DNA]</scope>
    <source>
        <strain evidence="2 3">GCM72</strain>
    </source>
</reference>
<evidence type="ECO:0008006" key="4">
    <source>
        <dbReference type="Google" id="ProtNLM"/>
    </source>
</evidence>
<feature type="region of interest" description="Disordered" evidence="1">
    <location>
        <begin position="173"/>
        <end position="196"/>
    </location>
</feature>
<dbReference type="STRING" id="336831.WG68_17345"/>
<feature type="compositionally biased region" description="Polar residues" evidence="1">
    <location>
        <begin position="187"/>
        <end position="196"/>
    </location>
</feature>
<feature type="region of interest" description="Disordered" evidence="1">
    <location>
        <begin position="44"/>
        <end position="64"/>
    </location>
</feature>
<evidence type="ECO:0000313" key="3">
    <source>
        <dbReference type="Proteomes" id="UP000034228"/>
    </source>
</evidence>